<dbReference type="RefSeq" id="WP_094789822.1">
    <property type="nucleotide sequence ID" value="NZ_NDXW01000008.1"/>
</dbReference>
<evidence type="ECO:0000313" key="2">
    <source>
        <dbReference type="Proteomes" id="UP000257039"/>
    </source>
</evidence>
<dbReference type="Pfam" id="PF06528">
    <property type="entry name" value="Phage_P2_GpE"/>
    <property type="match status" value="1"/>
</dbReference>
<protein>
    <submittedName>
        <fullName evidence="1">GpE family phage tail protein</fullName>
    </submittedName>
</protein>
<dbReference type="AlphaFoldDB" id="A0A4P9VGG3"/>
<dbReference type="InterPro" id="IPR009493">
    <property type="entry name" value="P2_GpE"/>
</dbReference>
<keyword evidence="2" id="KW-1185">Reference proteome</keyword>
<accession>A0A4P9VGG3</accession>
<dbReference type="Proteomes" id="UP000257039">
    <property type="component" value="Unassembled WGS sequence"/>
</dbReference>
<organism evidence="1 2">
    <name type="scientific">Zooshikella ganghwensis</name>
    <dbReference type="NCBI Taxonomy" id="202772"/>
    <lineage>
        <taxon>Bacteria</taxon>
        <taxon>Pseudomonadati</taxon>
        <taxon>Pseudomonadota</taxon>
        <taxon>Gammaproteobacteria</taxon>
        <taxon>Oceanospirillales</taxon>
        <taxon>Zooshikellaceae</taxon>
        <taxon>Zooshikella</taxon>
    </lineage>
</organism>
<evidence type="ECO:0000313" key="1">
    <source>
        <dbReference type="EMBL" id="RDH41506.1"/>
    </source>
</evidence>
<gene>
    <name evidence="1" type="ORF">B9G39_28225</name>
</gene>
<comment type="caution">
    <text evidence="1">The sequence shown here is derived from an EMBL/GenBank/DDBJ whole genome shotgun (WGS) entry which is preliminary data.</text>
</comment>
<dbReference type="EMBL" id="NDXW01000008">
    <property type="protein sequence ID" value="RDH41506.1"/>
    <property type="molecule type" value="Genomic_DNA"/>
</dbReference>
<sequence>MLNDVMDIEADLFMFFQGWNTHTTQEMSLEELMLWHKKAAQRQEKLNQQLKSKS</sequence>
<reference evidence="1 2" key="1">
    <citation type="submission" date="2017-04" db="EMBL/GenBank/DDBJ databases">
        <title>Draft genome sequence of Zooshikella ganghwensis VG4 isolated from Red Sea sediments.</title>
        <authorList>
            <person name="Rehman Z."/>
            <person name="Alam I."/>
            <person name="Kamau A."/>
            <person name="Bajic V."/>
            <person name="Leiknes T."/>
        </authorList>
    </citation>
    <scope>NUCLEOTIDE SEQUENCE [LARGE SCALE GENOMIC DNA]</scope>
    <source>
        <strain evidence="1 2">VG4</strain>
    </source>
</reference>
<proteinExistence type="predicted"/>
<name>A0A4P9VGG3_9GAMM</name>